<dbReference type="Gene3D" id="2.60.40.10">
    <property type="entry name" value="Immunoglobulins"/>
    <property type="match status" value="1"/>
</dbReference>
<evidence type="ECO:0000256" key="7">
    <source>
        <dbReference type="SAM" id="MobiDB-lite"/>
    </source>
</evidence>
<evidence type="ECO:0000313" key="11">
    <source>
        <dbReference type="Proteomes" id="UP001387447"/>
    </source>
</evidence>
<dbReference type="InterPro" id="IPR028994">
    <property type="entry name" value="Integrin_alpha_N"/>
</dbReference>
<evidence type="ECO:0000256" key="1">
    <source>
        <dbReference type="ARBA" id="ARBA00011073"/>
    </source>
</evidence>
<reference evidence="10 11" key="1">
    <citation type="journal article" date="2024" name="Front. Microbiol.">
        <title>Transcriptomic insights into the dominance of two phototrophs throughout the water column of a tropical hypersaline-alkaline crater lake (Dziani Dzaha, Mayotte).</title>
        <authorList>
            <person name="Duperron S."/>
            <person name="Halary S."/>
            <person name="Bouly J.-P."/>
            <person name="Roussel T."/>
            <person name="Hugoni M."/>
            <person name="Bruto M."/>
            <person name="Oger P."/>
            <person name="Duval C."/>
            <person name="Woo A."/>
            <person name="Jezequiel D."/>
            <person name="Ader M."/>
            <person name="Leboulanger C."/>
            <person name="Agogue H."/>
            <person name="Grossi V."/>
            <person name="Trousselier M."/>
            <person name="Bernard C."/>
        </authorList>
    </citation>
    <scope>NUCLEOTIDE SEQUENCE [LARGE SCALE GENOMIC DNA]</scope>
    <source>
        <strain evidence="10 11">PMC 851.14</strain>
    </source>
</reference>
<feature type="active site" description="Charge relay system" evidence="6">
    <location>
        <position position="385"/>
    </location>
</feature>
<dbReference type="SUPFAM" id="SSF52743">
    <property type="entry name" value="Subtilisin-like"/>
    <property type="match status" value="1"/>
</dbReference>
<dbReference type="InterPro" id="IPR011635">
    <property type="entry name" value="CARDB"/>
</dbReference>
<dbReference type="Gene3D" id="3.40.50.200">
    <property type="entry name" value="Peptidase S8/S53 domain"/>
    <property type="match status" value="1"/>
</dbReference>
<evidence type="ECO:0000256" key="6">
    <source>
        <dbReference type="PROSITE-ProRule" id="PRU01240"/>
    </source>
</evidence>
<dbReference type="SUPFAM" id="SSF69318">
    <property type="entry name" value="Integrin alpha N-terminal domain"/>
    <property type="match status" value="1"/>
</dbReference>
<dbReference type="InterPro" id="IPR051048">
    <property type="entry name" value="Peptidase_S8/S53_subtilisin"/>
</dbReference>
<dbReference type="InterPro" id="IPR013517">
    <property type="entry name" value="FG-GAP"/>
</dbReference>
<dbReference type="PANTHER" id="PTHR43399:SF4">
    <property type="entry name" value="CELL WALL-ASSOCIATED PROTEASE"/>
    <property type="match status" value="1"/>
</dbReference>
<comment type="caution">
    <text evidence="10">The sequence shown here is derived from an EMBL/GenBank/DDBJ whole genome shotgun (WGS) entry which is preliminary data.</text>
</comment>
<evidence type="ECO:0000313" key="10">
    <source>
        <dbReference type="EMBL" id="MEK9512967.1"/>
    </source>
</evidence>
<keyword evidence="3" id="KW-0732">Signal</keyword>
<keyword evidence="2 6" id="KW-0645">Protease</keyword>
<protein>
    <submittedName>
        <fullName evidence="10">S8 family serine peptidase</fullName>
    </submittedName>
</protein>
<feature type="compositionally biased region" description="Polar residues" evidence="7">
    <location>
        <begin position="761"/>
        <end position="771"/>
    </location>
</feature>
<dbReference type="EMBL" id="JBBWYZ010000012">
    <property type="protein sequence ID" value="MEK9512967.1"/>
    <property type="molecule type" value="Genomic_DNA"/>
</dbReference>
<evidence type="ECO:0000256" key="5">
    <source>
        <dbReference type="ARBA" id="ARBA00022825"/>
    </source>
</evidence>
<keyword evidence="5 6" id="KW-0720">Serine protease</keyword>
<comment type="similarity">
    <text evidence="1 6">Belongs to the peptidase S8 family.</text>
</comment>
<dbReference type="Gene3D" id="2.60.120.380">
    <property type="match status" value="2"/>
</dbReference>
<feature type="compositionally biased region" description="Low complexity" evidence="7">
    <location>
        <begin position="181"/>
        <end position="194"/>
    </location>
</feature>
<dbReference type="Pfam" id="PF07705">
    <property type="entry name" value="CARDB"/>
    <property type="match status" value="1"/>
</dbReference>
<keyword evidence="4 6" id="KW-0378">Hydrolase</keyword>
<dbReference type="InterPro" id="IPR000209">
    <property type="entry name" value="Peptidase_S8/S53_dom"/>
</dbReference>
<dbReference type="Pfam" id="PF00082">
    <property type="entry name" value="Peptidase_S8"/>
    <property type="match status" value="1"/>
</dbReference>
<evidence type="ECO:0000259" key="9">
    <source>
        <dbReference type="Pfam" id="PF07705"/>
    </source>
</evidence>
<feature type="active site" description="Charge relay system" evidence="6">
    <location>
        <position position="549"/>
    </location>
</feature>
<dbReference type="PROSITE" id="PS51892">
    <property type="entry name" value="SUBTILASE"/>
    <property type="match status" value="1"/>
</dbReference>
<name>A0ABU9ENK7_LIMFS</name>
<evidence type="ECO:0000256" key="3">
    <source>
        <dbReference type="ARBA" id="ARBA00022729"/>
    </source>
</evidence>
<dbReference type="PRINTS" id="PR00723">
    <property type="entry name" value="SUBTILISIN"/>
</dbReference>
<dbReference type="InterPro" id="IPR013783">
    <property type="entry name" value="Ig-like_fold"/>
</dbReference>
<accession>A0ABU9ENK7</accession>
<evidence type="ECO:0000256" key="4">
    <source>
        <dbReference type="ARBA" id="ARBA00022801"/>
    </source>
</evidence>
<feature type="compositionally biased region" description="Basic and acidic residues" evidence="7">
    <location>
        <begin position="161"/>
        <end position="180"/>
    </location>
</feature>
<dbReference type="InterPro" id="IPR036852">
    <property type="entry name" value="Peptidase_S8/S53_dom_sf"/>
</dbReference>
<evidence type="ECO:0000256" key="2">
    <source>
        <dbReference type="ARBA" id="ARBA00022670"/>
    </source>
</evidence>
<sequence length="1546" mass="164448">MDSISGFQVVSPEHDPYDPNTLLSSGLPTLDVFDINYDFFPVSSSEPKVDPLAIEEPGEYGLIAPNTLNNLKLGYAQEITFILAANDQPVDSKTSTTSITTDFITGLPADIEVIENYRNFSAVALRIESVDELNYILKNPDILNLVPYDSGASTGLMTAESDSRSRPENPRSENTNDSRSSDSQTSNNDSQTSNNEIVIDSEILSAIADKISLTALDALIDGEAQELLISFNSRDIHQAVEEKMELENWSVGSDEVINYQASLFSELKDDILSPFSQDLEILDDYENLPITFAKFEEVDPLIELLQNPDVLRVDVPRIHEKALAESLPLIRQPRAIEATGFTGSGTTVAVLDTGADPNAPGLQGRIVYARDFAPDDGQDDDDSGHGTNVSAIVAGVAPGTQIAALDVFDGDGAYDSDIIAAINWSIQNRNTYNIAAINMSLGVYDWKHTSPLPDNEDALGQAIANARNNGILPIVSSGNDGFTNGISWPAAFESAISVGSVYDFTGTYGWDSASPDRVSSFSNSSPFLDILAPGSEITAGGLSNYSGTSMAAPHVAGAIAVLREAFPNESSEQLLQRLINSGDPITDHRNNITKNRINLASALQVESSRPDNDNFGQAAVLSGTSITVTGSNIGATQQSGEPNHAGTGGSSVWWTWTAPISGEVTINTFGSNFDTVLAAYTGSSVSNLNTIASNDDSGGGRQSEIIFDAIAGTSYYIAVDGYQGATGNITLDLSLATASPANDNLANSIALSGASVSTTGTNINATQQSGEPSHAGTGGSSVWWNWTAPSSGTATINTNGSDFDTVLGVYTGSSISGLTEIASDDDSGFGLQSQVTFNAVGGTNYKIAVDGFNGAQGNINLDLVFATSQLPNDDFSSSATLSGTSVNITSSNVNATKEPGEPNHAGLYGGSSVWWNWTAPDSGLVTIDTFGSNFDTILAAYTGSSLSNLTEIDSNDDTNGLQSQISFVVEPGTTYKIAVDGFGGASGDINLSLLLETSLLSNDDFANSTSLGGSYASVTSSNIGATKQPGEPNHAGNSGGSSLWWNWTAPGSGNVAINTGGSDFDTTLAAYTGSSISNLTEVASNDDSLWYGRQSEIIFDVIGGTNYNIAVDGYNGASGNINLELIYSETQGNNVDLIPGNFTLNTTQSNPGDSIQVTYSIMNTGSDDADSSEGGFWVDFYLSDDSSIDPGEDYLLGWTWVDPIPGNSSTGTLTKQISLPNTSDSFWSGDGEYTIGLIVDPFGFVIETNESNNTAVRNITIGTSTEQPYTSVPITINGTYEGIIGDFNGDGISDVLWYVPGPGQDYIWFFDEDGNYESQPFTVNGTYTPVVGDFNGNDVSDILWYAPGPAPDYIWYFDKGGNYTSSPFTVNGVYTPIPGDFNGSGISDILWYAPGTAPDYIWSFNEDGTYESRPFTVNGDYIPVQGDFNGSGITDILWYAPGPAPDYIWSFNEDGTYESRPFTVNGYYIPVQGDFNGSGITDILWYAPGTAPDYIWSFNEDGTYDSRPFTVNGDYIPLQGDFNGSGLTDILWYRPGPGQDYIWYFR</sequence>
<dbReference type="InterPro" id="IPR023828">
    <property type="entry name" value="Peptidase_S8_Ser-AS"/>
</dbReference>
<feature type="region of interest" description="Disordered" evidence="7">
    <location>
        <begin position="154"/>
        <end position="194"/>
    </location>
</feature>
<dbReference type="Pfam" id="PF13517">
    <property type="entry name" value="FG-GAP_3"/>
    <property type="match status" value="1"/>
</dbReference>
<dbReference type="PANTHER" id="PTHR43399">
    <property type="entry name" value="SUBTILISIN-RELATED"/>
    <property type="match status" value="1"/>
</dbReference>
<keyword evidence="11" id="KW-1185">Reference proteome</keyword>
<gene>
    <name evidence="10" type="ORF">AAEJ74_15160</name>
</gene>
<dbReference type="PROSITE" id="PS00138">
    <property type="entry name" value="SUBTILASE_SER"/>
    <property type="match status" value="1"/>
</dbReference>
<dbReference type="RefSeq" id="WP_008057319.1">
    <property type="nucleotide sequence ID" value="NZ_JBBWYZ010000012.1"/>
</dbReference>
<organism evidence="10 11">
    <name type="scientific">Limnospira fusiformis PMC 851.14</name>
    <dbReference type="NCBI Taxonomy" id="2219512"/>
    <lineage>
        <taxon>Bacteria</taxon>
        <taxon>Bacillati</taxon>
        <taxon>Cyanobacteriota</taxon>
        <taxon>Cyanophyceae</taxon>
        <taxon>Oscillatoriophycideae</taxon>
        <taxon>Oscillatoriales</taxon>
        <taxon>Sirenicapillariaceae</taxon>
        <taxon>Limnospira</taxon>
    </lineage>
</organism>
<feature type="region of interest" description="Disordered" evidence="7">
    <location>
        <begin position="761"/>
        <end position="780"/>
    </location>
</feature>
<feature type="domain" description="CARDB" evidence="9">
    <location>
        <begin position="1136"/>
        <end position="1255"/>
    </location>
</feature>
<dbReference type="Proteomes" id="UP001387447">
    <property type="component" value="Unassembled WGS sequence"/>
</dbReference>
<evidence type="ECO:0000259" key="8">
    <source>
        <dbReference type="Pfam" id="PF00082"/>
    </source>
</evidence>
<feature type="domain" description="Peptidase S8/S53" evidence="8">
    <location>
        <begin position="343"/>
        <end position="582"/>
    </location>
</feature>
<proteinExistence type="inferred from homology"/>
<dbReference type="InterPro" id="IPR015500">
    <property type="entry name" value="Peptidase_S8_subtilisin-rel"/>
</dbReference>
<feature type="active site" description="Charge relay system" evidence="6">
    <location>
        <position position="352"/>
    </location>
</feature>